<name>A0ACC1YLD5_MELAZ</name>
<dbReference type="EMBL" id="CM051395">
    <property type="protein sequence ID" value="KAJ4724286.1"/>
    <property type="molecule type" value="Genomic_DNA"/>
</dbReference>
<proteinExistence type="predicted"/>
<protein>
    <submittedName>
        <fullName evidence="1">Uncharacterized protein</fullName>
    </submittedName>
</protein>
<accession>A0ACC1YLD5</accession>
<evidence type="ECO:0000313" key="2">
    <source>
        <dbReference type="Proteomes" id="UP001164539"/>
    </source>
</evidence>
<reference evidence="1 2" key="1">
    <citation type="journal article" date="2023" name="Science">
        <title>Complex scaffold remodeling in plant triterpene biosynthesis.</title>
        <authorList>
            <person name="De La Pena R."/>
            <person name="Hodgson H."/>
            <person name="Liu J.C."/>
            <person name="Stephenson M.J."/>
            <person name="Martin A.C."/>
            <person name="Owen C."/>
            <person name="Harkess A."/>
            <person name="Leebens-Mack J."/>
            <person name="Jimenez L.E."/>
            <person name="Osbourn A."/>
            <person name="Sattely E.S."/>
        </authorList>
    </citation>
    <scope>NUCLEOTIDE SEQUENCE [LARGE SCALE GENOMIC DNA]</scope>
    <source>
        <strain evidence="2">cv. JPN11</strain>
        <tissue evidence="1">Leaf</tissue>
    </source>
</reference>
<organism evidence="1 2">
    <name type="scientific">Melia azedarach</name>
    <name type="common">Chinaberry tree</name>
    <dbReference type="NCBI Taxonomy" id="155640"/>
    <lineage>
        <taxon>Eukaryota</taxon>
        <taxon>Viridiplantae</taxon>
        <taxon>Streptophyta</taxon>
        <taxon>Embryophyta</taxon>
        <taxon>Tracheophyta</taxon>
        <taxon>Spermatophyta</taxon>
        <taxon>Magnoliopsida</taxon>
        <taxon>eudicotyledons</taxon>
        <taxon>Gunneridae</taxon>
        <taxon>Pentapetalae</taxon>
        <taxon>rosids</taxon>
        <taxon>malvids</taxon>
        <taxon>Sapindales</taxon>
        <taxon>Meliaceae</taxon>
        <taxon>Melia</taxon>
    </lineage>
</organism>
<gene>
    <name evidence="1" type="ORF">OWV82_003292</name>
</gene>
<comment type="caution">
    <text evidence="1">The sequence shown here is derived from an EMBL/GenBank/DDBJ whole genome shotgun (WGS) entry which is preliminary data.</text>
</comment>
<dbReference type="Proteomes" id="UP001164539">
    <property type="component" value="Chromosome 2"/>
</dbReference>
<sequence>MASSISEAAKEKTVAESASAILEAEPSLKKWKAQMNPETAENASNSSDFSFPPLTTEVSHTVHNMDFAEAPNNVEVPSPRGSDAVDNEFFQIPEGYRQRYDRCIDELEKVNIFDDPAARHELAEFLLIPPEEKNYIEGLTTVEALSYVQECMVKVLVGLFQHRREFYALKGDFEKAKATISDQNAEISALKVNSNKLAKAEAELKENELSWAQLSSRVESLETKLKWKDSEYPRHILDPKLNPRRPN</sequence>
<keyword evidence="2" id="KW-1185">Reference proteome</keyword>
<evidence type="ECO:0000313" key="1">
    <source>
        <dbReference type="EMBL" id="KAJ4724286.1"/>
    </source>
</evidence>